<evidence type="ECO:0000313" key="3">
    <source>
        <dbReference type="Proteomes" id="UP000054485"/>
    </source>
</evidence>
<protein>
    <submittedName>
        <fullName evidence="2">Uncharacterized protein</fullName>
    </submittedName>
</protein>
<reference evidence="3" key="2">
    <citation type="submission" date="2015-01" db="EMBL/GenBank/DDBJ databases">
        <title>Evolutionary Origins and Diversification of the Mycorrhizal Mutualists.</title>
        <authorList>
            <consortium name="DOE Joint Genome Institute"/>
            <consortium name="Mycorrhizal Genomics Consortium"/>
            <person name="Kohler A."/>
            <person name="Kuo A."/>
            <person name="Nagy L.G."/>
            <person name="Floudas D."/>
            <person name="Copeland A."/>
            <person name="Barry K.W."/>
            <person name="Cichocki N."/>
            <person name="Veneault-Fourrey C."/>
            <person name="LaButti K."/>
            <person name="Lindquist E.A."/>
            <person name="Lipzen A."/>
            <person name="Lundell T."/>
            <person name="Morin E."/>
            <person name="Murat C."/>
            <person name="Riley R."/>
            <person name="Ohm R."/>
            <person name="Sun H."/>
            <person name="Tunlid A."/>
            <person name="Henrissat B."/>
            <person name="Grigoriev I.V."/>
            <person name="Hibbett D.S."/>
            <person name="Martin F."/>
        </authorList>
    </citation>
    <scope>NUCLEOTIDE SEQUENCE [LARGE SCALE GENOMIC DNA]</scope>
    <source>
        <strain evidence="3">UH-Slu-Lm8-n1</strain>
    </source>
</reference>
<reference evidence="2 3" key="1">
    <citation type="submission" date="2014-04" db="EMBL/GenBank/DDBJ databases">
        <authorList>
            <consortium name="DOE Joint Genome Institute"/>
            <person name="Kuo A."/>
            <person name="Ruytinx J."/>
            <person name="Rineau F."/>
            <person name="Colpaert J."/>
            <person name="Kohler A."/>
            <person name="Nagy L.G."/>
            <person name="Floudas D."/>
            <person name="Copeland A."/>
            <person name="Barry K.W."/>
            <person name="Cichocki N."/>
            <person name="Veneault-Fourrey C."/>
            <person name="LaButti K."/>
            <person name="Lindquist E.A."/>
            <person name="Lipzen A."/>
            <person name="Lundell T."/>
            <person name="Morin E."/>
            <person name="Murat C."/>
            <person name="Sun H."/>
            <person name="Tunlid A."/>
            <person name="Henrissat B."/>
            <person name="Grigoriev I.V."/>
            <person name="Hibbett D.S."/>
            <person name="Martin F."/>
            <person name="Nordberg H.P."/>
            <person name="Cantor M.N."/>
            <person name="Hua S.X."/>
        </authorList>
    </citation>
    <scope>NUCLEOTIDE SEQUENCE [LARGE SCALE GENOMIC DNA]</scope>
    <source>
        <strain evidence="2 3">UH-Slu-Lm8-n1</strain>
    </source>
</reference>
<gene>
    <name evidence="2" type="ORF">CY34DRAFT_110420</name>
</gene>
<accession>A0A0D0AIL2</accession>
<feature type="region of interest" description="Disordered" evidence="1">
    <location>
        <begin position="254"/>
        <end position="285"/>
    </location>
</feature>
<evidence type="ECO:0000256" key="1">
    <source>
        <dbReference type="SAM" id="MobiDB-lite"/>
    </source>
</evidence>
<sequence>MSSPTKSVHSNDSHDRSPVTAKTSLWMSLYVHSVTAPVVNGDTVSSVPSANNPRPLRSMGDSAEYWINLGGQPFTFKFLATLDLDGQYNHSSPYFNLPHTGLDLVVLKKVTLYPWDIPFWRWYPSNENERFSIVVMTDPLVQNIPVPVSKAKAAVMTVGPPGGGRSSARSTNTAPDGLQLADLPDPLGRYAVLITQYSLQECSVVASNICDGQGRIIGPHQYGSQLATGDVVMVECQLKFVTPAKFTNYFSNTKGKRKAVDEPEGSQISKRASEDDNKTDNETDG</sequence>
<dbReference type="AlphaFoldDB" id="A0A0D0AIL2"/>
<feature type="compositionally biased region" description="Basic and acidic residues" evidence="1">
    <location>
        <begin position="271"/>
        <end position="285"/>
    </location>
</feature>
<dbReference type="HOGENOM" id="CLU_977199_0_0_1"/>
<dbReference type="OrthoDB" id="2690420at2759"/>
<evidence type="ECO:0000313" key="2">
    <source>
        <dbReference type="EMBL" id="KIK34072.1"/>
    </source>
</evidence>
<organism evidence="2 3">
    <name type="scientific">Suillus luteus UH-Slu-Lm8-n1</name>
    <dbReference type="NCBI Taxonomy" id="930992"/>
    <lineage>
        <taxon>Eukaryota</taxon>
        <taxon>Fungi</taxon>
        <taxon>Dikarya</taxon>
        <taxon>Basidiomycota</taxon>
        <taxon>Agaricomycotina</taxon>
        <taxon>Agaricomycetes</taxon>
        <taxon>Agaricomycetidae</taxon>
        <taxon>Boletales</taxon>
        <taxon>Suillineae</taxon>
        <taxon>Suillaceae</taxon>
        <taxon>Suillus</taxon>
    </lineage>
</organism>
<proteinExistence type="predicted"/>
<name>A0A0D0AIL2_9AGAM</name>
<dbReference type="InParanoid" id="A0A0D0AIL2"/>
<dbReference type="Proteomes" id="UP000054485">
    <property type="component" value="Unassembled WGS sequence"/>
</dbReference>
<keyword evidence="3" id="KW-1185">Reference proteome</keyword>
<dbReference type="EMBL" id="KN835815">
    <property type="protein sequence ID" value="KIK34072.1"/>
    <property type="molecule type" value="Genomic_DNA"/>
</dbReference>